<protein>
    <recommendedName>
        <fullName evidence="1">Ribosomal RNA large subunit methyltransferase K/L-like methyltransferase domain-containing protein</fullName>
    </recommendedName>
</protein>
<dbReference type="PANTHER" id="PTHR14911:SF13">
    <property type="entry name" value="TRNA (GUANINE(6)-N2)-METHYLTRANSFERASE THUMP3"/>
    <property type="match status" value="1"/>
</dbReference>
<dbReference type="EMBL" id="JAESWC010000001">
    <property type="protein sequence ID" value="MBL4934594.1"/>
    <property type="molecule type" value="Genomic_DNA"/>
</dbReference>
<dbReference type="Proteomes" id="UP000632377">
    <property type="component" value="Unassembled WGS sequence"/>
</dbReference>
<name>A0ABS1T8C0_9CLOT</name>
<feature type="domain" description="Ribosomal RNA large subunit methyltransferase K/L-like methyltransferase" evidence="1">
    <location>
        <begin position="158"/>
        <end position="255"/>
    </location>
</feature>
<dbReference type="SUPFAM" id="SSF53335">
    <property type="entry name" value="S-adenosyl-L-methionine-dependent methyltransferases"/>
    <property type="match status" value="1"/>
</dbReference>
<dbReference type="RefSeq" id="WP_202747224.1">
    <property type="nucleotide sequence ID" value="NZ_JAESWC010000001.1"/>
</dbReference>
<evidence type="ECO:0000313" key="2">
    <source>
        <dbReference type="EMBL" id="MBL4934594.1"/>
    </source>
</evidence>
<accession>A0ABS1T8C0</accession>
<evidence type="ECO:0000259" key="1">
    <source>
        <dbReference type="Pfam" id="PF01170"/>
    </source>
</evidence>
<sequence length="316" mass="36397">MLQSTLSEDNELYFYTIKYKLFEESLCKAEMRYLFNTVTDNKFFFSRTYISPSRSAFLKQCISVIYKANSLDNIVQQILHNNLSYEKFKVCYINHEDNNIPFEERKKTEYLIGYNINGFADVHNPEVLLGITKIDNMWIFGELENNNSAWKEHNNKPYSYCNALDVRLARSLANIAASNDLNSKLVDPCCGIGTVVIEALSMGLNIKGYELNKYIAENANKNLEFFNYETVIENKDMHTLTERFDCAIVDLPYGLFSATTLNDQLSIMKTTRRIADRAIFITLEDMEAHIKDCGFTLVDKFCAAKGTFKRIINICA</sequence>
<dbReference type="Pfam" id="PF01170">
    <property type="entry name" value="UPF0020"/>
    <property type="match status" value="1"/>
</dbReference>
<keyword evidence="3" id="KW-1185">Reference proteome</keyword>
<comment type="caution">
    <text evidence="2">The sequence shown here is derived from an EMBL/GenBank/DDBJ whole genome shotgun (WGS) entry which is preliminary data.</text>
</comment>
<reference evidence="2 3" key="1">
    <citation type="submission" date="2021-01" db="EMBL/GenBank/DDBJ databases">
        <title>Genome public.</title>
        <authorList>
            <person name="Liu C."/>
            <person name="Sun Q."/>
        </authorList>
    </citation>
    <scope>NUCLEOTIDE SEQUENCE [LARGE SCALE GENOMIC DNA]</scope>
    <source>
        <strain evidence="2 3">YIM B02515</strain>
    </source>
</reference>
<dbReference type="Gene3D" id="3.40.50.150">
    <property type="entry name" value="Vaccinia Virus protein VP39"/>
    <property type="match status" value="1"/>
</dbReference>
<dbReference type="PANTHER" id="PTHR14911">
    <property type="entry name" value="THUMP DOMAIN-CONTAINING"/>
    <property type="match status" value="1"/>
</dbReference>
<evidence type="ECO:0000313" key="3">
    <source>
        <dbReference type="Proteomes" id="UP000632377"/>
    </source>
</evidence>
<dbReference type="InterPro" id="IPR029063">
    <property type="entry name" value="SAM-dependent_MTases_sf"/>
</dbReference>
<organism evidence="2 3">
    <name type="scientific">Clostridium rhizosphaerae</name>
    <dbReference type="NCBI Taxonomy" id="2803861"/>
    <lineage>
        <taxon>Bacteria</taxon>
        <taxon>Bacillati</taxon>
        <taxon>Bacillota</taxon>
        <taxon>Clostridia</taxon>
        <taxon>Eubacteriales</taxon>
        <taxon>Clostridiaceae</taxon>
        <taxon>Clostridium</taxon>
    </lineage>
</organism>
<proteinExistence type="predicted"/>
<gene>
    <name evidence="2" type="ORF">JK636_02355</name>
</gene>
<dbReference type="InterPro" id="IPR000241">
    <property type="entry name" value="RlmKL-like_Mtase"/>
</dbReference>